<dbReference type="PANTHER" id="PTHR12515:SF5">
    <property type="entry name" value="PROTEIN SMAUG"/>
    <property type="match status" value="1"/>
</dbReference>
<dbReference type="PROSITE" id="PS50158">
    <property type="entry name" value="ZF_CCHC"/>
    <property type="match status" value="1"/>
</dbReference>
<evidence type="ECO:0000313" key="5">
    <source>
        <dbReference type="Proteomes" id="UP001652625"/>
    </source>
</evidence>
<evidence type="ECO:0000256" key="2">
    <source>
        <dbReference type="ARBA" id="ARBA00022490"/>
    </source>
</evidence>
<evidence type="ECO:0000259" key="4">
    <source>
        <dbReference type="PROSITE" id="PS50158"/>
    </source>
</evidence>
<keyword evidence="3" id="KW-0862">Zinc</keyword>
<dbReference type="GeneID" id="100200437"/>
<keyword evidence="2" id="KW-0963">Cytoplasm</keyword>
<dbReference type="SUPFAM" id="SSF57756">
    <property type="entry name" value="Retrovirus zinc finger-like domains"/>
    <property type="match status" value="1"/>
</dbReference>
<keyword evidence="3" id="KW-0479">Metal-binding</keyword>
<sequence>MISPINKQFVYIPVDQPIVASNSLNQPMIASNNLNQQMIASNSLNQPMVASNSLNASPTVFHSSEAHLNKFPLFNCDKTYVKHSNGTSENILQNYIAENIENNNIDAIQCKNILMTEDLCSSNLFRSSKNHRCQNSELNINGIDNLIQNSNFLKKIDFCNDASNFRYSHAPILLHSQPINNFSYSPDMQYRLSPASFSSSNSSIFPKVMSSFGKARNGFTQQSSFVDTATIKAAVNSTHHIRDLSEVSTANIFYKPYSSENSLKKNSSEEPLNLSPCSSPIVCPYSSSSDVSSVCMKINLNKDQISCATWLKSLRLHKYYSKLKDYSFKTMKDLSDKELCQLGLTKGARARFRVNIDLLRQQGFEEFADPTPFDAMILNDSIAPSINSLPLTQELRSTSPVDPLAMLMHCDVSPSISDTTFFNGSKVTTDEELLRKTSFVNHDLKKDSSLSHNFSNLGVSSKHVTCYNCGYFGHYGDECTEQTMESQTYSRYAFHLDFARNVDVINSHDPYDESITSR</sequence>
<gene>
    <name evidence="6" type="primary">LOC100200437</name>
</gene>
<dbReference type="InterPro" id="IPR036875">
    <property type="entry name" value="Znf_CCHC_sf"/>
</dbReference>
<dbReference type="Gene3D" id="4.10.60.10">
    <property type="entry name" value="Zinc finger, CCHC-type"/>
    <property type="match status" value="1"/>
</dbReference>
<accession>A0ABM4DP76</accession>
<keyword evidence="5" id="KW-1185">Reference proteome</keyword>
<feature type="domain" description="CCHC-type" evidence="4">
    <location>
        <begin position="466"/>
        <end position="481"/>
    </location>
</feature>
<proteinExistence type="predicted"/>
<organism evidence="5 6">
    <name type="scientific">Hydra vulgaris</name>
    <name type="common">Hydra</name>
    <name type="synonym">Hydra attenuata</name>
    <dbReference type="NCBI Taxonomy" id="6087"/>
    <lineage>
        <taxon>Eukaryota</taxon>
        <taxon>Metazoa</taxon>
        <taxon>Cnidaria</taxon>
        <taxon>Hydrozoa</taxon>
        <taxon>Hydroidolina</taxon>
        <taxon>Anthoathecata</taxon>
        <taxon>Aplanulata</taxon>
        <taxon>Hydridae</taxon>
        <taxon>Hydra</taxon>
    </lineage>
</organism>
<evidence type="ECO:0000256" key="1">
    <source>
        <dbReference type="ARBA" id="ARBA00004496"/>
    </source>
</evidence>
<name>A0ABM4DP76_HYDVU</name>
<evidence type="ECO:0000313" key="6">
    <source>
        <dbReference type="RefSeq" id="XP_065676364.1"/>
    </source>
</evidence>
<comment type="subcellular location">
    <subcellularLocation>
        <location evidence="1">Cytoplasm</location>
    </subcellularLocation>
</comment>
<dbReference type="RefSeq" id="XP_065676364.1">
    <property type="nucleotide sequence ID" value="XM_065820292.1"/>
</dbReference>
<dbReference type="InterPro" id="IPR050897">
    <property type="entry name" value="SMAUG/VTS1_RNA-bind"/>
</dbReference>
<dbReference type="PANTHER" id="PTHR12515">
    <property type="entry name" value="STERILE ALPHA MOTIF DOMAIN CONTAINING PROTEIN 4-RELATED"/>
    <property type="match status" value="1"/>
</dbReference>
<dbReference type="InterPro" id="IPR001878">
    <property type="entry name" value="Znf_CCHC"/>
</dbReference>
<reference evidence="6" key="1">
    <citation type="submission" date="2025-08" db="UniProtKB">
        <authorList>
            <consortium name="RefSeq"/>
        </authorList>
    </citation>
    <scope>IDENTIFICATION</scope>
</reference>
<dbReference type="SUPFAM" id="SSF47769">
    <property type="entry name" value="SAM/Pointed domain"/>
    <property type="match status" value="1"/>
</dbReference>
<dbReference type="InterPro" id="IPR013761">
    <property type="entry name" value="SAM/pointed_sf"/>
</dbReference>
<protein>
    <submittedName>
        <fullName evidence="6">Uncharacterized protein LOC100200437 isoform X3</fullName>
    </submittedName>
</protein>
<dbReference type="Gene3D" id="1.10.150.50">
    <property type="entry name" value="Transcription Factor, Ets-1"/>
    <property type="match status" value="1"/>
</dbReference>
<evidence type="ECO:0000256" key="3">
    <source>
        <dbReference type="PROSITE-ProRule" id="PRU00047"/>
    </source>
</evidence>
<dbReference type="Proteomes" id="UP001652625">
    <property type="component" value="Chromosome 15"/>
</dbReference>
<keyword evidence="3" id="KW-0863">Zinc-finger</keyword>